<feature type="domain" description="CCHC-type" evidence="3">
    <location>
        <begin position="220"/>
        <end position="233"/>
    </location>
</feature>
<protein>
    <recommendedName>
        <fullName evidence="3">CCHC-type domain-containing protein</fullName>
    </recommendedName>
</protein>
<evidence type="ECO:0000313" key="5">
    <source>
        <dbReference type="Proteomes" id="UP000326396"/>
    </source>
</evidence>
<evidence type="ECO:0000256" key="1">
    <source>
        <dbReference type="PROSITE-ProRule" id="PRU00047"/>
    </source>
</evidence>
<dbReference type="EMBL" id="SZYD01000012">
    <property type="protein sequence ID" value="KAD4585083.1"/>
    <property type="molecule type" value="Genomic_DNA"/>
</dbReference>
<dbReference type="InterPro" id="IPR036875">
    <property type="entry name" value="Znf_CCHC_sf"/>
</dbReference>
<proteinExistence type="predicted"/>
<dbReference type="GO" id="GO:0008270">
    <property type="term" value="F:zinc ion binding"/>
    <property type="evidence" value="ECO:0007669"/>
    <property type="project" value="UniProtKB-KW"/>
</dbReference>
<dbReference type="PROSITE" id="PS50158">
    <property type="entry name" value="ZF_CCHC"/>
    <property type="match status" value="1"/>
</dbReference>
<name>A0A5N6NCK4_9ASTR</name>
<dbReference type="AlphaFoldDB" id="A0A5N6NCK4"/>
<dbReference type="InterPro" id="IPR001878">
    <property type="entry name" value="Znf_CCHC"/>
</dbReference>
<dbReference type="GO" id="GO:0003676">
    <property type="term" value="F:nucleic acid binding"/>
    <property type="evidence" value="ECO:0007669"/>
    <property type="project" value="InterPro"/>
</dbReference>
<comment type="caution">
    <text evidence="4">The sequence shown here is derived from an EMBL/GenBank/DDBJ whole genome shotgun (WGS) entry which is preliminary data.</text>
</comment>
<evidence type="ECO:0000256" key="2">
    <source>
        <dbReference type="SAM" id="MobiDB-lite"/>
    </source>
</evidence>
<keyword evidence="1" id="KW-0479">Metal-binding</keyword>
<gene>
    <name evidence="4" type="ORF">E3N88_22684</name>
</gene>
<reference evidence="4 5" key="1">
    <citation type="submission" date="2019-05" db="EMBL/GenBank/DDBJ databases">
        <title>Mikania micrantha, genome provides insights into the molecular mechanism of rapid growth.</title>
        <authorList>
            <person name="Liu B."/>
        </authorList>
    </citation>
    <scope>NUCLEOTIDE SEQUENCE [LARGE SCALE GENOMIC DNA]</scope>
    <source>
        <strain evidence="4">NLD-2019</strain>
        <tissue evidence="4">Leaf</tissue>
    </source>
</reference>
<sequence length="254" mass="29347">MGEDYPRKSLSKEAAEECLRKLLLFRSFEFFGSFSFFGSSEALNSSKCLSSEVVCLEHPWTGICYPSEAVLLPRRSNSFLPKNVLLCGVPYLDNEKFVDPTFGIRTHRARSLEESNRKEGKFMQGSCKEEPERGLIYDKKDEEKNQDLREKKELCCERERRKRMKGHEEKEEEKGQLFMAEQRYGESSARGRGRGRSYGRGERGRGRSMGRGGDKSRFSCFNCGTFGHFGYECIKWKDEEKEANLVEEEEPMLG</sequence>
<evidence type="ECO:0000313" key="4">
    <source>
        <dbReference type="EMBL" id="KAD4585083.1"/>
    </source>
</evidence>
<accession>A0A5N6NCK4</accession>
<dbReference type="Proteomes" id="UP000326396">
    <property type="component" value="Linkage Group LG2"/>
</dbReference>
<keyword evidence="5" id="KW-1185">Reference proteome</keyword>
<feature type="region of interest" description="Disordered" evidence="2">
    <location>
        <begin position="184"/>
        <end position="217"/>
    </location>
</feature>
<keyword evidence="1" id="KW-0862">Zinc</keyword>
<evidence type="ECO:0000259" key="3">
    <source>
        <dbReference type="PROSITE" id="PS50158"/>
    </source>
</evidence>
<organism evidence="4 5">
    <name type="scientific">Mikania micrantha</name>
    <name type="common">bitter vine</name>
    <dbReference type="NCBI Taxonomy" id="192012"/>
    <lineage>
        <taxon>Eukaryota</taxon>
        <taxon>Viridiplantae</taxon>
        <taxon>Streptophyta</taxon>
        <taxon>Embryophyta</taxon>
        <taxon>Tracheophyta</taxon>
        <taxon>Spermatophyta</taxon>
        <taxon>Magnoliopsida</taxon>
        <taxon>eudicotyledons</taxon>
        <taxon>Gunneridae</taxon>
        <taxon>Pentapetalae</taxon>
        <taxon>asterids</taxon>
        <taxon>campanulids</taxon>
        <taxon>Asterales</taxon>
        <taxon>Asteraceae</taxon>
        <taxon>Asteroideae</taxon>
        <taxon>Heliantheae alliance</taxon>
        <taxon>Eupatorieae</taxon>
        <taxon>Mikania</taxon>
    </lineage>
</organism>
<keyword evidence="1" id="KW-0863">Zinc-finger</keyword>
<dbReference type="SUPFAM" id="SSF57756">
    <property type="entry name" value="Retrovirus zinc finger-like domains"/>
    <property type="match status" value="1"/>
</dbReference>